<comment type="caution">
    <text evidence="2">The sequence shown here is derived from an EMBL/GenBank/DDBJ whole genome shotgun (WGS) entry which is preliminary data.</text>
</comment>
<organism evidence="2 3">
    <name type="scientific">Mycobacterium malmoense</name>
    <dbReference type="NCBI Taxonomy" id="1780"/>
    <lineage>
        <taxon>Bacteria</taxon>
        <taxon>Bacillati</taxon>
        <taxon>Actinomycetota</taxon>
        <taxon>Actinomycetes</taxon>
        <taxon>Mycobacteriales</taxon>
        <taxon>Mycobacteriaceae</taxon>
        <taxon>Mycobacterium</taxon>
    </lineage>
</organism>
<dbReference type="Proteomes" id="UP000243140">
    <property type="component" value="Unassembled WGS sequence"/>
</dbReference>
<dbReference type="EMBL" id="MVHV01000003">
    <property type="protein sequence ID" value="ORA84836.1"/>
    <property type="molecule type" value="Genomic_DNA"/>
</dbReference>
<keyword evidence="3" id="KW-1185">Reference proteome</keyword>
<gene>
    <name evidence="2" type="ORF">BST29_04615</name>
</gene>
<dbReference type="InterPro" id="IPR036291">
    <property type="entry name" value="NAD(P)-bd_dom_sf"/>
</dbReference>
<evidence type="ECO:0000259" key="1">
    <source>
        <dbReference type="Pfam" id="PF02558"/>
    </source>
</evidence>
<dbReference type="Gene3D" id="3.40.50.720">
    <property type="entry name" value="NAD(P)-binding Rossmann-like Domain"/>
    <property type="match status" value="1"/>
</dbReference>
<dbReference type="InterPro" id="IPR013332">
    <property type="entry name" value="KPR_N"/>
</dbReference>
<dbReference type="Pfam" id="PF02558">
    <property type="entry name" value="ApbA"/>
    <property type="match status" value="1"/>
</dbReference>
<dbReference type="RefSeq" id="WP_083009770.1">
    <property type="nucleotide sequence ID" value="NZ_CP060015.1"/>
</dbReference>
<evidence type="ECO:0000313" key="2">
    <source>
        <dbReference type="EMBL" id="ORA84836.1"/>
    </source>
</evidence>
<name>A0ABX3SYK4_MYCMA</name>
<accession>A0ABX3SYK4</accession>
<protein>
    <submittedName>
        <fullName evidence="2">2-dehydropantoate 2-reductase</fullName>
    </submittedName>
</protein>
<sequence length="284" mass="30437">MQIAIVGPGSIGSTFAFQLSKAGHDVTVIARGTRLEQLRRAGAIVTVEGERAAVHVSGELDTTTDWDLVLVTVLVSQVDVLLPVLSASAAKSVMFMFNTFQSLDRLRDAVGPQRFAFGFPAIVADLDDGRLSSTILRRGMLTTVSDPFWAKVFTDAGIPTTVHPDMESWLRTHAAVVVPLVIAGSTALRRGTGISREEAVRLARATKEGLQLVRHLGNSVTPAPIAVISRSPVPVLAALFWTLTRLDAFTRTIAAAPADEPRTLIDEMTSAWPGRTPALLAVRP</sequence>
<proteinExistence type="predicted"/>
<feature type="domain" description="Ketopantoate reductase N-terminal" evidence="1">
    <location>
        <begin position="3"/>
        <end position="122"/>
    </location>
</feature>
<evidence type="ECO:0000313" key="3">
    <source>
        <dbReference type="Proteomes" id="UP000243140"/>
    </source>
</evidence>
<dbReference type="SUPFAM" id="SSF51735">
    <property type="entry name" value="NAD(P)-binding Rossmann-fold domains"/>
    <property type="match status" value="1"/>
</dbReference>
<reference evidence="2 3" key="1">
    <citation type="submission" date="2017-02" db="EMBL/GenBank/DDBJ databases">
        <title>The new phylogeny of genus Mycobacterium.</title>
        <authorList>
            <person name="Tortoli E."/>
            <person name="Trovato A."/>
            <person name="Cirillo D.M."/>
        </authorList>
    </citation>
    <scope>NUCLEOTIDE SEQUENCE [LARGE SCALE GENOMIC DNA]</scope>
    <source>
        <strain evidence="2 3">IP1130001</strain>
    </source>
</reference>